<evidence type="ECO:0008006" key="3">
    <source>
        <dbReference type="Google" id="ProtNLM"/>
    </source>
</evidence>
<comment type="caution">
    <text evidence="1">The sequence shown here is derived from an EMBL/GenBank/DDBJ whole genome shotgun (WGS) entry which is preliminary data.</text>
</comment>
<reference evidence="2" key="1">
    <citation type="journal article" date="2019" name="Int. J. Syst. Evol. Microbiol.">
        <title>The Global Catalogue of Microorganisms (GCM) 10K type strain sequencing project: providing services to taxonomists for standard genome sequencing and annotation.</title>
        <authorList>
            <consortium name="The Broad Institute Genomics Platform"/>
            <consortium name="The Broad Institute Genome Sequencing Center for Infectious Disease"/>
            <person name="Wu L."/>
            <person name="Ma J."/>
        </authorList>
    </citation>
    <scope>NUCLEOTIDE SEQUENCE [LARGE SCALE GENOMIC DNA]</scope>
    <source>
        <strain evidence="2">JCM 18054</strain>
    </source>
</reference>
<organism evidence="1 2">
    <name type="scientific">Amycolatopsis dongchuanensis</name>
    <dbReference type="NCBI Taxonomy" id="1070866"/>
    <lineage>
        <taxon>Bacteria</taxon>
        <taxon>Bacillati</taxon>
        <taxon>Actinomycetota</taxon>
        <taxon>Actinomycetes</taxon>
        <taxon>Pseudonocardiales</taxon>
        <taxon>Pseudonocardiaceae</taxon>
        <taxon>Amycolatopsis</taxon>
    </lineage>
</organism>
<sequence>MQVGGTVNPATGWTGQTACALQAALRLSNEGFAEHLGIGVRTVAAWHQKPDLRPKSEMQQLLDTALDQAPAAVKDRFAALTGDANPVDDRVVSDPNITAALEWLDEHAGWEPGAARRKVSRRLSGLDLRQLQDRGTRRSRVNQREVADALQRYYPDRPDDYGCYSARVDDTEITTSILTHPAWLDLDSPLGAEQLRLTSSLPDSPAVLDAEAAGHAAQRLAEGLELGTKLVNMPLYRLLGIDTAGGISGALGVSHFVHYALTMDLLEAELVDALTSGGGSLPLRDRHLPNIATVLDLSARLCAGGTLALCAFARPADPFRGPADYVLLVQERSGHVVNAARRLAVIPKGFHQPVTDYRADAKIAATLRREMEEELFGRDDIDNTVGHQRAADPMHPSRMSEPMRWLTAEPGRLRMECTAFGLNLVSGNYEFPALIVVDDEEFWTRYGGVIEANWESSTLRQYSTLDRDLLTDLAGDVAWSNEGLFALLEGLRRLNQIGGDRVNLPTIEWETR</sequence>
<gene>
    <name evidence="1" type="ORF">GCM10023214_59190</name>
</gene>
<evidence type="ECO:0000313" key="2">
    <source>
        <dbReference type="Proteomes" id="UP001500192"/>
    </source>
</evidence>
<dbReference type="Proteomes" id="UP001500192">
    <property type="component" value="Unassembled WGS sequence"/>
</dbReference>
<accession>A0ABP8VF34</accession>
<protein>
    <recommendedName>
        <fullName evidence="3">Transcriptional regulator</fullName>
    </recommendedName>
</protein>
<dbReference type="EMBL" id="BAABIB010000116">
    <property type="protein sequence ID" value="GAA4659642.1"/>
    <property type="molecule type" value="Genomic_DNA"/>
</dbReference>
<keyword evidence="2" id="KW-1185">Reference proteome</keyword>
<proteinExistence type="predicted"/>
<evidence type="ECO:0000313" key="1">
    <source>
        <dbReference type="EMBL" id="GAA4659642.1"/>
    </source>
</evidence>
<name>A0ABP8VF34_9PSEU</name>